<sequence length="306" mass="32927">MNAVPPIRDLLTQHGLALTPAEAKIAQVLLGDYPVAGLGTATALARRAGVSDPSVIRMVTKLGFDGFAAFQKRLLEEVEAGLRSPLMMMEAKRPARAAATGGRSVEETYIRSAAATVESAAAMTLPQTYGKAVQLIMEAKGRVLLLGGRFSRHIAGMLAGYLAQFRPGVIEVPSLSAESFDLLLDAGPRDTLVVFDHRRYQTDVIRFAEQAAERGAQIVLFTDVWRSPAAEHAKVVIVGPMEADSPYDTLAPAVAQMEALVARIVAEQPDNNGTRMEELERIRSRNIATVDGTKAPAKRAAAKKKR</sequence>
<organism evidence="6 7">
    <name type="scientific">Steroidobacter flavus</name>
    <dbReference type="NCBI Taxonomy" id="1842136"/>
    <lineage>
        <taxon>Bacteria</taxon>
        <taxon>Pseudomonadati</taxon>
        <taxon>Pseudomonadota</taxon>
        <taxon>Gammaproteobacteria</taxon>
        <taxon>Steroidobacterales</taxon>
        <taxon>Steroidobacteraceae</taxon>
        <taxon>Steroidobacter</taxon>
    </lineage>
</organism>
<keyword evidence="1" id="KW-0805">Transcription regulation</keyword>
<dbReference type="PROSITE" id="PS51464">
    <property type="entry name" value="SIS"/>
    <property type="match status" value="1"/>
</dbReference>
<dbReference type="PROSITE" id="PS51071">
    <property type="entry name" value="HTH_RPIR"/>
    <property type="match status" value="1"/>
</dbReference>
<proteinExistence type="predicted"/>
<feature type="domain" description="SIS" evidence="5">
    <location>
        <begin position="132"/>
        <end position="274"/>
    </location>
</feature>
<comment type="caution">
    <text evidence="6">The sequence shown here is derived from an EMBL/GenBank/DDBJ whole genome shotgun (WGS) entry which is preliminary data.</text>
</comment>
<dbReference type="Pfam" id="PF01418">
    <property type="entry name" value="HTH_6"/>
    <property type="match status" value="1"/>
</dbReference>
<dbReference type="Gene3D" id="3.40.50.10490">
    <property type="entry name" value="Glucose-6-phosphate isomerase like protein, domain 1"/>
    <property type="match status" value="1"/>
</dbReference>
<dbReference type="SUPFAM" id="SSF53697">
    <property type="entry name" value="SIS domain"/>
    <property type="match status" value="1"/>
</dbReference>
<evidence type="ECO:0000313" key="7">
    <source>
        <dbReference type="Proteomes" id="UP001595904"/>
    </source>
</evidence>
<reference evidence="7" key="1">
    <citation type="journal article" date="2019" name="Int. J. Syst. Evol. Microbiol.">
        <title>The Global Catalogue of Microorganisms (GCM) 10K type strain sequencing project: providing services to taxonomists for standard genome sequencing and annotation.</title>
        <authorList>
            <consortium name="The Broad Institute Genomics Platform"/>
            <consortium name="The Broad Institute Genome Sequencing Center for Infectious Disease"/>
            <person name="Wu L."/>
            <person name="Ma J."/>
        </authorList>
    </citation>
    <scope>NUCLEOTIDE SEQUENCE [LARGE SCALE GENOMIC DNA]</scope>
    <source>
        <strain evidence="7">CGMCC 1.10759</strain>
    </source>
</reference>
<dbReference type="PANTHER" id="PTHR30514:SF18">
    <property type="entry name" value="RPIR-FAMILY TRANSCRIPTIONAL REGULATOR"/>
    <property type="match status" value="1"/>
</dbReference>
<dbReference type="PANTHER" id="PTHR30514">
    <property type="entry name" value="GLUCOKINASE"/>
    <property type="match status" value="1"/>
</dbReference>
<evidence type="ECO:0000256" key="2">
    <source>
        <dbReference type="ARBA" id="ARBA00023125"/>
    </source>
</evidence>
<dbReference type="EMBL" id="JBHSDU010000003">
    <property type="protein sequence ID" value="MFC4311483.1"/>
    <property type="molecule type" value="Genomic_DNA"/>
</dbReference>
<name>A0ABV8SXV2_9GAMM</name>
<keyword evidence="3" id="KW-0804">Transcription</keyword>
<evidence type="ECO:0000313" key="6">
    <source>
        <dbReference type="EMBL" id="MFC4311483.1"/>
    </source>
</evidence>
<keyword evidence="7" id="KW-1185">Reference proteome</keyword>
<keyword evidence="2" id="KW-0238">DNA-binding</keyword>
<dbReference type="Gene3D" id="1.10.10.10">
    <property type="entry name" value="Winged helix-like DNA-binding domain superfamily/Winged helix DNA-binding domain"/>
    <property type="match status" value="1"/>
</dbReference>
<accession>A0ABV8SXV2</accession>
<dbReference type="InterPro" id="IPR000281">
    <property type="entry name" value="HTH_RpiR"/>
</dbReference>
<evidence type="ECO:0000259" key="5">
    <source>
        <dbReference type="PROSITE" id="PS51464"/>
    </source>
</evidence>
<dbReference type="Pfam" id="PF01380">
    <property type="entry name" value="SIS"/>
    <property type="match status" value="1"/>
</dbReference>
<dbReference type="InterPro" id="IPR001347">
    <property type="entry name" value="SIS_dom"/>
</dbReference>
<gene>
    <name evidence="6" type="ORF">ACFPN2_20450</name>
</gene>
<dbReference type="InterPro" id="IPR046348">
    <property type="entry name" value="SIS_dom_sf"/>
</dbReference>
<feature type="domain" description="HTH rpiR-type" evidence="4">
    <location>
        <begin position="5"/>
        <end position="81"/>
    </location>
</feature>
<dbReference type="InterPro" id="IPR009057">
    <property type="entry name" value="Homeodomain-like_sf"/>
</dbReference>
<dbReference type="CDD" id="cd05013">
    <property type="entry name" value="SIS_RpiR"/>
    <property type="match status" value="1"/>
</dbReference>
<protein>
    <submittedName>
        <fullName evidence="6">MurR/RpiR family transcriptional regulator</fullName>
    </submittedName>
</protein>
<evidence type="ECO:0000259" key="4">
    <source>
        <dbReference type="PROSITE" id="PS51071"/>
    </source>
</evidence>
<dbReference type="InterPro" id="IPR047640">
    <property type="entry name" value="RpiR-like"/>
</dbReference>
<evidence type="ECO:0000256" key="3">
    <source>
        <dbReference type="ARBA" id="ARBA00023163"/>
    </source>
</evidence>
<dbReference type="RefSeq" id="WP_380599868.1">
    <property type="nucleotide sequence ID" value="NZ_JBHSDU010000003.1"/>
</dbReference>
<dbReference type="InterPro" id="IPR035472">
    <property type="entry name" value="RpiR-like_SIS"/>
</dbReference>
<dbReference type="InterPro" id="IPR036388">
    <property type="entry name" value="WH-like_DNA-bd_sf"/>
</dbReference>
<dbReference type="Proteomes" id="UP001595904">
    <property type="component" value="Unassembled WGS sequence"/>
</dbReference>
<dbReference type="SUPFAM" id="SSF46689">
    <property type="entry name" value="Homeodomain-like"/>
    <property type="match status" value="1"/>
</dbReference>
<evidence type="ECO:0000256" key="1">
    <source>
        <dbReference type="ARBA" id="ARBA00023015"/>
    </source>
</evidence>